<reference evidence="1 2" key="1">
    <citation type="submission" date="2016-02" db="EMBL/GenBank/DDBJ databases">
        <title>Complete Genome of H5569, the type strain of the newly described species Haematospirillium jordaniae.</title>
        <authorList>
            <person name="Nicholson A.C."/>
            <person name="Humrighouse B.W."/>
            <person name="Loparov V."/>
            <person name="McQuiston J.R."/>
        </authorList>
    </citation>
    <scope>NUCLEOTIDE SEQUENCE [LARGE SCALE GENOMIC DNA]</scope>
    <source>
        <strain evidence="1 2">H5569</strain>
    </source>
</reference>
<gene>
    <name evidence="1" type="ORF">AY555_09770</name>
</gene>
<dbReference type="Proteomes" id="UP000076066">
    <property type="component" value="Chromosome"/>
</dbReference>
<evidence type="ECO:0000313" key="2">
    <source>
        <dbReference type="Proteomes" id="UP000076066"/>
    </source>
</evidence>
<evidence type="ECO:0000313" key="1">
    <source>
        <dbReference type="EMBL" id="AMW35415.1"/>
    </source>
</evidence>
<dbReference type="AlphaFoldDB" id="A0A143DF97"/>
<dbReference type="KEGG" id="hjo:AY555_09770"/>
<organism evidence="1 2">
    <name type="scientific">Haematospirillum jordaniae</name>
    <dbReference type="NCBI Taxonomy" id="1549855"/>
    <lineage>
        <taxon>Bacteria</taxon>
        <taxon>Pseudomonadati</taxon>
        <taxon>Pseudomonadota</taxon>
        <taxon>Alphaproteobacteria</taxon>
        <taxon>Rhodospirillales</taxon>
        <taxon>Novispirillaceae</taxon>
        <taxon>Haematospirillum</taxon>
    </lineage>
</organism>
<protein>
    <submittedName>
        <fullName evidence="1">Uncharacterized protein</fullName>
    </submittedName>
</protein>
<dbReference type="OrthoDB" id="9874497at2"/>
<sequence>MTQTADCYGVHWTDGIAWLHQGGEPTTLADKPAQQVQGIAREDRCNHAIPIHATSAAQPHREMLSTVWKDLMFQAMLPVPKTGPGIWYFDVELLYPTLLCKLSSPVFAPIRAMANMTLEQIIDAMGQSNVQPLLLTGVRDRHAQLVERLVAAAPALPRTLILIGKAEMPLSHSFSMLPDLPLQNLILPPWEQLGANILRDYMLGRLTSEGGAGYGASESSSAAT</sequence>
<dbReference type="GeneID" id="53317438"/>
<name>A0A143DF97_9PROT</name>
<proteinExistence type="predicted"/>
<keyword evidence="2" id="KW-1185">Reference proteome</keyword>
<accession>A0A143DF97</accession>
<dbReference type="EMBL" id="CP014525">
    <property type="protein sequence ID" value="AMW35415.1"/>
    <property type="molecule type" value="Genomic_DNA"/>
</dbReference>
<dbReference type="STRING" id="1549855.AY555_09770"/>
<dbReference type="RefSeq" id="WP_066136182.1">
    <property type="nucleotide sequence ID" value="NZ_CP014525.1"/>
</dbReference>